<feature type="compositionally biased region" description="Basic residues" evidence="1">
    <location>
        <begin position="127"/>
        <end position="139"/>
    </location>
</feature>
<feature type="compositionally biased region" description="Basic residues" evidence="1">
    <location>
        <begin position="32"/>
        <end position="44"/>
    </location>
</feature>
<protein>
    <submittedName>
        <fullName evidence="2">Uncharacterized protein</fullName>
    </submittedName>
</protein>
<dbReference type="EMBL" id="JADYXP020000002">
    <property type="protein sequence ID" value="KAL0129844.1"/>
    <property type="molecule type" value="Genomic_DNA"/>
</dbReference>
<accession>A0AAW2GRD5</accession>
<evidence type="ECO:0000313" key="3">
    <source>
        <dbReference type="Proteomes" id="UP001430953"/>
    </source>
</evidence>
<feature type="region of interest" description="Disordered" evidence="1">
    <location>
        <begin position="22"/>
        <end position="44"/>
    </location>
</feature>
<evidence type="ECO:0000313" key="2">
    <source>
        <dbReference type="EMBL" id="KAL0129844.1"/>
    </source>
</evidence>
<proteinExistence type="predicted"/>
<feature type="compositionally biased region" description="Basic and acidic residues" evidence="1">
    <location>
        <begin position="140"/>
        <end position="153"/>
    </location>
</feature>
<gene>
    <name evidence="2" type="ORF">PUN28_001834</name>
</gene>
<feature type="compositionally biased region" description="Basic and acidic residues" evidence="1">
    <location>
        <begin position="161"/>
        <end position="172"/>
    </location>
</feature>
<sequence>MPSYRSRPGAYPCLSIPRERERRYGLQVSRSKTQHRAPRLFRSQKKKYKKRSPFDKFTIRNAINFSFFVQKLYTPKSSSSFNIIQNDNRGIICATTTSTTLCTAGSLRATGGKKRHKKKGEGGEKKKYGRRKIATRKKNERAGDRAKGEKYTENDDDGDDDHFVGRRFRAER</sequence>
<keyword evidence="3" id="KW-1185">Reference proteome</keyword>
<feature type="region of interest" description="Disordered" evidence="1">
    <location>
        <begin position="108"/>
        <end position="172"/>
    </location>
</feature>
<comment type="caution">
    <text evidence="2">The sequence shown here is derived from an EMBL/GenBank/DDBJ whole genome shotgun (WGS) entry which is preliminary data.</text>
</comment>
<dbReference type="AlphaFoldDB" id="A0AAW2GRD5"/>
<organism evidence="2 3">
    <name type="scientific">Cardiocondyla obscurior</name>
    <dbReference type="NCBI Taxonomy" id="286306"/>
    <lineage>
        <taxon>Eukaryota</taxon>
        <taxon>Metazoa</taxon>
        <taxon>Ecdysozoa</taxon>
        <taxon>Arthropoda</taxon>
        <taxon>Hexapoda</taxon>
        <taxon>Insecta</taxon>
        <taxon>Pterygota</taxon>
        <taxon>Neoptera</taxon>
        <taxon>Endopterygota</taxon>
        <taxon>Hymenoptera</taxon>
        <taxon>Apocrita</taxon>
        <taxon>Aculeata</taxon>
        <taxon>Formicoidea</taxon>
        <taxon>Formicidae</taxon>
        <taxon>Myrmicinae</taxon>
        <taxon>Cardiocondyla</taxon>
    </lineage>
</organism>
<dbReference type="Proteomes" id="UP001430953">
    <property type="component" value="Unassembled WGS sequence"/>
</dbReference>
<name>A0AAW2GRD5_9HYME</name>
<reference evidence="2 3" key="1">
    <citation type="submission" date="2023-03" db="EMBL/GenBank/DDBJ databases">
        <title>High recombination rates correlate with genetic variation in Cardiocondyla obscurior ants.</title>
        <authorList>
            <person name="Errbii M."/>
        </authorList>
    </citation>
    <scope>NUCLEOTIDE SEQUENCE [LARGE SCALE GENOMIC DNA]</scope>
    <source>
        <strain evidence="2">Alpha-2009</strain>
        <tissue evidence="2">Whole body</tissue>
    </source>
</reference>
<evidence type="ECO:0000256" key="1">
    <source>
        <dbReference type="SAM" id="MobiDB-lite"/>
    </source>
</evidence>